<organism evidence="2 3">
    <name type="scientific">Pontibacter populi</name>
    <dbReference type="NCBI Taxonomy" id="890055"/>
    <lineage>
        <taxon>Bacteria</taxon>
        <taxon>Pseudomonadati</taxon>
        <taxon>Bacteroidota</taxon>
        <taxon>Cytophagia</taxon>
        <taxon>Cytophagales</taxon>
        <taxon>Hymenobacteraceae</taxon>
        <taxon>Pontibacter</taxon>
    </lineage>
</organism>
<evidence type="ECO:0000256" key="1">
    <source>
        <dbReference type="SAM" id="Phobius"/>
    </source>
</evidence>
<evidence type="ECO:0000313" key="3">
    <source>
        <dbReference type="Proteomes" id="UP000774935"/>
    </source>
</evidence>
<protein>
    <submittedName>
        <fullName evidence="2">DUF4271 domain-containing protein</fullName>
    </submittedName>
</protein>
<reference evidence="2 3" key="1">
    <citation type="submission" date="2021-07" db="EMBL/GenBank/DDBJ databases">
        <authorList>
            <person name="Kim M.K."/>
        </authorList>
    </citation>
    <scope>NUCLEOTIDE SEQUENCE [LARGE SCALE GENOMIC DNA]</scope>
    <source>
        <strain evidence="2 3">HLY7-15</strain>
    </source>
</reference>
<keyword evidence="1" id="KW-0812">Transmembrane</keyword>
<feature type="transmembrane region" description="Helical" evidence="1">
    <location>
        <begin position="307"/>
        <end position="328"/>
    </location>
</feature>
<dbReference type="Pfam" id="PF14093">
    <property type="entry name" value="DUF4271"/>
    <property type="match status" value="1"/>
</dbReference>
<keyword evidence="1" id="KW-0472">Membrane</keyword>
<sequence length="393" mass="44434">MHSVFQKPKFLSPLLWVLLLWCGFVLPSGAQVLPIEQENSITTNWLVYKSGTNELVPYVEGANTENHALHQWLQIIPDNTFPVSFVAPKGLCLFLNNQLIFVANATEVYKLNLAPYARNIKPKQGKYLLTVWHPNQQPVVNSFKNVEVLQQGEVKQAGDSTFVVRAREYVNLNAFIIFTLLLGLLYGALKSNYPADFSSLYNINSFMRVSSLQEGFLSKPISSWSSILFVLVFSLSLALLIAAIHTEVMHIRLLNQFIPASASGISSKVILYTVLIFLFILLKYLFLKTMSFIFGLEEVVHLQYREFLRTILFLGIFLPVVVLFYLAFNASMPQIILIISNLAVAFMLIITIVRVFATVNTKVSVLNLHLFSYLCATEVIPLAIILKLIVFNF</sequence>
<gene>
    <name evidence="2" type="ORF">KYK27_06230</name>
</gene>
<accession>A0ABS6X9T6</accession>
<proteinExistence type="predicted"/>
<dbReference type="InterPro" id="IPR025367">
    <property type="entry name" value="DUF4271"/>
</dbReference>
<name>A0ABS6X9T6_9BACT</name>
<comment type="caution">
    <text evidence="2">The sequence shown here is derived from an EMBL/GenBank/DDBJ whole genome shotgun (WGS) entry which is preliminary data.</text>
</comment>
<feature type="transmembrane region" description="Helical" evidence="1">
    <location>
        <begin position="368"/>
        <end position="390"/>
    </location>
</feature>
<feature type="transmembrane region" description="Helical" evidence="1">
    <location>
        <begin position="169"/>
        <end position="189"/>
    </location>
</feature>
<keyword evidence="1" id="KW-1133">Transmembrane helix</keyword>
<evidence type="ECO:0000313" key="2">
    <source>
        <dbReference type="EMBL" id="MBW3364631.1"/>
    </source>
</evidence>
<feature type="transmembrane region" description="Helical" evidence="1">
    <location>
        <begin position="265"/>
        <end position="286"/>
    </location>
</feature>
<feature type="transmembrane region" description="Helical" evidence="1">
    <location>
        <begin position="227"/>
        <end position="245"/>
    </location>
</feature>
<feature type="transmembrane region" description="Helical" evidence="1">
    <location>
        <begin position="334"/>
        <end position="356"/>
    </location>
</feature>
<dbReference type="EMBL" id="JAHWXQ010000001">
    <property type="protein sequence ID" value="MBW3364631.1"/>
    <property type="molecule type" value="Genomic_DNA"/>
</dbReference>
<dbReference type="Proteomes" id="UP000774935">
    <property type="component" value="Unassembled WGS sequence"/>
</dbReference>
<keyword evidence="3" id="KW-1185">Reference proteome</keyword>